<accession>A0A499VZA2</accession>
<protein>
    <submittedName>
        <fullName evidence="2">Uncharacterized protein</fullName>
    </submittedName>
</protein>
<organism evidence="2">
    <name type="scientific">Streptomyces avermitilis</name>
    <dbReference type="NCBI Taxonomy" id="33903"/>
    <lineage>
        <taxon>Bacteria</taxon>
        <taxon>Bacillati</taxon>
        <taxon>Actinomycetota</taxon>
        <taxon>Actinomycetes</taxon>
        <taxon>Kitasatosporales</taxon>
        <taxon>Streptomycetaceae</taxon>
        <taxon>Streptomyces</taxon>
    </lineage>
</organism>
<evidence type="ECO:0000256" key="1">
    <source>
        <dbReference type="SAM" id="MobiDB-lite"/>
    </source>
</evidence>
<proteinExistence type="predicted"/>
<feature type="region of interest" description="Disordered" evidence="1">
    <location>
        <begin position="1"/>
        <end position="21"/>
    </location>
</feature>
<dbReference type="EMBL" id="AP019621">
    <property type="protein sequence ID" value="BBJ53799.1"/>
    <property type="molecule type" value="Genomic_DNA"/>
</dbReference>
<feature type="compositionally biased region" description="Basic and acidic residues" evidence="1">
    <location>
        <begin position="1"/>
        <end position="14"/>
    </location>
</feature>
<gene>
    <name evidence="2" type="ORF">SAVMC3_64280</name>
</gene>
<evidence type="ECO:0000313" key="2">
    <source>
        <dbReference type="EMBL" id="BBJ53799.1"/>
    </source>
</evidence>
<name>A0A499VZA2_STRAX</name>
<dbReference type="AlphaFoldDB" id="A0A499VZA2"/>
<reference evidence="2" key="1">
    <citation type="submission" date="2019-04" db="EMBL/GenBank/DDBJ databases">
        <title>Draft genome sequences of Streptomyces avermitilis MC3.</title>
        <authorList>
            <person name="Komaki H."/>
            <person name="Tamura T."/>
            <person name="Hosoyama A."/>
        </authorList>
    </citation>
    <scope>NUCLEOTIDE SEQUENCE</scope>
    <source>
        <strain evidence="2">MC3</strain>
    </source>
</reference>
<sequence>MKPEREGEHGDGRTHTTRGRHSALCVEEAEEAVQELRAALANVGITLPSLRLDPAVLAREAPCPLVELGGCSVDVAVRLAAALR</sequence>